<geneLocation type="plasmid" evidence="2">
    <name>pCBMA213_1</name>
</geneLocation>
<feature type="transmembrane region" description="Helical" evidence="1">
    <location>
        <begin position="12"/>
        <end position="32"/>
    </location>
</feature>
<dbReference type="AlphaFoldDB" id="A0A343VRG9"/>
<sequence length="40" mass="4362">MIGSLAMSHRVNGVVVSLVFVRVMAAVSWGHIELGVVFHR</sequence>
<gene>
    <name evidence="2" type="ORF">B5P44_p00198</name>
</gene>
<keyword evidence="1" id="KW-0472">Membrane</keyword>
<evidence type="ECO:0000256" key="1">
    <source>
        <dbReference type="SAM" id="Phobius"/>
    </source>
</evidence>
<reference evidence="2" key="1">
    <citation type="journal article" date="2018" name="Front. Microbiol.">
        <title>Beyond the Limits: tRNA Array Units in Mycobacterium Genomes.</title>
        <authorList>
            <person name="Morgado S.M."/>
            <person name="Vicente A.C."/>
        </authorList>
    </citation>
    <scope>NUCLEOTIDE SEQUENCE</scope>
    <source>
        <strain evidence="2">CBMA 213</strain>
        <plasmid evidence="2">pCBMA213_1</plasmid>
    </source>
</reference>
<organism evidence="2">
    <name type="scientific">Mycolicibacterium sp. CBMA 213</name>
    <dbReference type="NCBI Taxonomy" id="1968788"/>
    <lineage>
        <taxon>Bacteria</taxon>
        <taxon>Bacillati</taxon>
        <taxon>Actinomycetota</taxon>
        <taxon>Actinomycetes</taxon>
        <taxon>Mycobacteriales</taxon>
        <taxon>Mycobacteriaceae</taxon>
        <taxon>Mycolicibacterium</taxon>
    </lineage>
</organism>
<evidence type="ECO:0000313" key="2">
    <source>
        <dbReference type="EMBL" id="AVN58493.1"/>
    </source>
</evidence>
<proteinExistence type="predicted"/>
<keyword evidence="2" id="KW-0614">Plasmid</keyword>
<keyword evidence="1" id="KW-0812">Transmembrane</keyword>
<keyword evidence="1" id="KW-1133">Transmembrane helix</keyword>
<accession>A0A343VRG9</accession>
<name>A0A343VRG9_9MYCO</name>
<protein>
    <submittedName>
        <fullName evidence="2">Uncharacterized protein</fullName>
    </submittedName>
</protein>
<dbReference type="EMBL" id="MF600313">
    <property type="protein sequence ID" value="AVN58493.1"/>
    <property type="molecule type" value="Genomic_DNA"/>
</dbReference>